<protein>
    <recommendedName>
        <fullName evidence="3">Portal protein</fullName>
    </recommendedName>
</protein>
<keyword evidence="1" id="KW-0175">Coiled coil</keyword>
<evidence type="ECO:0000256" key="1">
    <source>
        <dbReference type="SAM" id="Coils"/>
    </source>
</evidence>
<accession>A0A6J7XDE8</accession>
<evidence type="ECO:0008006" key="3">
    <source>
        <dbReference type="Google" id="ProtNLM"/>
    </source>
</evidence>
<gene>
    <name evidence="2" type="ORF">UFOVP1545_56</name>
</gene>
<feature type="coiled-coil region" evidence="1">
    <location>
        <begin position="596"/>
        <end position="653"/>
    </location>
</feature>
<feature type="non-terminal residue" evidence="2">
    <location>
        <position position="746"/>
    </location>
</feature>
<name>A0A6J7XDE8_9CAUD</name>
<proteinExistence type="predicted"/>
<sequence length="746" mass="83919">MAYDTQKVPTVQKWLNVISSYNGEFKKWEARTVKIIRRYRDDLRNSGTTGYEAARFNILWSNVQTLVPAVFSRLPKADVSRRFSDNDPVGRVASLLIERALDYEIEHYPDFRAAMKNSVEDRFLGGRGVAWVRYDPHIKKQDMPEDGWQITEDVENEGEEGDIHNQTSGMEEVPEEIEYECAPTDYVHWKDFGHTPARTWEEVTAVWRWVYMSREALIERFGEEAGRKIPTNESPDGLTKYGQTGKTNDKAKICELWDKETGKVYWLNESTPELLDEKDDPLDLDGFFPCAKPLYATTTTDNLIPIPDFILYQDQANELDILTDRIDGLIKALRVRGIYDASQPALQRLLTEGDNNTLIPTDKWMAFSEKGGLKGSIDLLPIDIIAATLIQCYQAQANVKGQIYEITGISDIIRGQSAASETATAQQLKGQYAGLRLGAMQEGVAMFATELLRLKAQIICGKFQPETILAYAAAQQMSPEDQQLIPQAMELLKSEPLRAFRIEVASDSLVKLDEQQNKQERMEFIGAFSNFLREAVTAGQQVPELTPLIMQVLKFGVAGFKAGRQIEGTIDVAMQQLVQNQAQAKANPQPDPEAAKMQMEQQAAQTELQAKMQMEQAKGQADMQIEQMKAQMTAQLEQSRQQHEAQLKMQELATKEQFDRWKADLDAATKIMVARISSNPGADIPLLEVQQAAADTLTNDLGDSVRNAMGQMAEAHNNMANMHGESMQKLHETLQALSAPKRIVRG</sequence>
<dbReference type="EMBL" id="LR798389">
    <property type="protein sequence ID" value="CAB5228940.1"/>
    <property type="molecule type" value="Genomic_DNA"/>
</dbReference>
<reference evidence="2" key="1">
    <citation type="submission" date="2020-05" db="EMBL/GenBank/DDBJ databases">
        <authorList>
            <person name="Chiriac C."/>
            <person name="Salcher M."/>
            <person name="Ghai R."/>
            <person name="Kavagutti S V."/>
        </authorList>
    </citation>
    <scope>NUCLEOTIDE SEQUENCE</scope>
</reference>
<evidence type="ECO:0000313" key="2">
    <source>
        <dbReference type="EMBL" id="CAB5228940.1"/>
    </source>
</evidence>
<organism evidence="2">
    <name type="scientific">uncultured Caudovirales phage</name>
    <dbReference type="NCBI Taxonomy" id="2100421"/>
    <lineage>
        <taxon>Viruses</taxon>
        <taxon>Duplodnaviria</taxon>
        <taxon>Heunggongvirae</taxon>
        <taxon>Uroviricota</taxon>
        <taxon>Caudoviricetes</taxon>
        <taxon>Peduoviridae</taxon>
        <taxon>Maltschvirus</taxon>
        <taxon>Maltschvirus maltsch</taxon>
    </lineage>
</organism>